<reference evidence="2" key="1">
    <citation type="submission" date="2020-10" db="EMBL/GenBank/DDBJ databases">
        <authorList>
            <person name="Han B."/>
            <person name="Lu T."/>
            <person name="Zhao Q."/>
            <person name="Huang X."/>
            <person name="Zhao Y."/>
        </authorList>
    </citation>
    <scope>NUCLEOTIDE SEQUENCE</scope>
</reference>
<dbReference type="OrthoDB" id="688520at2759"/>
<comment type="caution">
    <text evidence="2">The sequence shown here is derived from an EMBL/GenBank/DDBJ whole genome shotgun (WGS) entry which is preliminary data.</text>
</comment>
<dbReference type="Proteomes" id="UP000604825">
    <property type="component" value="Unassembled WGS sequence"/>
</dbReference>
<dbReference type="AlphaFoldDB" id="A0A811N5V8"/>
<sequence>MADAAGAIACGLDGLWQHIAGFFAHIFAAIASSTQMLVLPPETLWQWLDTSMTDAAGAVSSGVDGLWQLVAGFLPGAWAAVASAAHQIPQKVADLWRWLQAAAPVALPYVLGVVAAVVLVAALVWFCWPTLLGASVGVGQALVTAACHFVLGLLYVGGAVRSVFVFPCLPARSAWPWSP</sequence>
<feature type="transmembrane region" description="Helical" evidence="1">
    <location>
        <begin position="106"/>
        <end position="126"/>
    </location>
</feature>
<evidence type="ECO:0000256" key="1">
    <source>
        <dbReference type="SAM" id="Phobius"/>
    </source>
</evidence>
<name>A0A811N5V8_9POAL</name>
<accession>A0A811N5V8</accession>
<organism evidence="2 3">
    <name type="scientific">Miscanthus lutarioriparius</name>
    <dbReference type="NCBI Taxonomy" id="422564"/>
    <lineage>
        <taxon>Eukaryota</taxon>
        <taxon>Viridiplantae</taxon>
        <taxon>Streptophyta</taxon>
        <taxon>Embryophyta</taxon>
        <taxon>Tracheophyta</taxon>
        <taxon>Spermatophyta</taxon>
        <taxon>Magnoliopsida</taxon>
        <taxon>Liliopsida</taxon>
        <taxon>Poales</taxon>
        <taxon>Poaceae</taxon>
        <taxon>PACMAD clade</taxon>
        <taxon>Panicoideae</taxon>
        <taxon>Andropogonodae</taxon>
        <taxon>Andropogoneae</taxon>
        <taxon>Saccharinae</taxon>
        <taxon>Miscanthus</taxon>
    </lineage>
</organism>
<feature type="transmembrane region" description="Helical" evidence="1">
    <location>
        <begin position="66"/>
        <end position="85"/>
    </location>
</feature>
<keyword evidence="1" id="KW-0812">Transmembrane</keyword>
<keyword evidence="3" id="KW-1185">Reference proteome</keyword>
<dbReference type="EMBL" id="CAJGYO010000003">
    <property type="protein sequence ID" value="CAD6217260.1"/>
    <property type="molecule type" value="Genomic_DNA"/>
</dbReference>
<proteinExistence type="predicted"/>
<gene>
    <name evidence="2" type="ORF">NCGR_LOCUS11308</name>
</gene>
<evidence type="ECO:0000313" key="3">
    <source>
        <dbReference type="Proteomes" id="UP000604825"/>
    </source>
</evidence>
<keyword evidence="1" id="KW-0472">Membrane</keyword>
<evidence type="ECO:0000313" key="2">
    <source>
        <dbReference type="EMBL" id="CAD6217260.1"/>
    </source>
</evidence>
<feature type="transmembrane region" description="Helical" evidence="1">
    <location>
        <begin position="132"/>
        <end position="156"/>
    </location>
</feature>
<keyword evidence="1" id="KW-1133">Transmembrane helix</keyword>
<protein>
    <submittedName>
        <fullName evidence="2">Uncharacterized protein</fullName>
    </submittedName>
</protein>